<keyword evidence="3" id="KW-1185">Reference proteome</keyword>
<sequence length="95" mass="9882">MRLCPAPLLAALAASLIAGCDPVPTLEASKGARDAPYPDFIPAEDILAQVTPDAVTPATSTDLADRTARLRARAARLKGSVVDAETQERLKSGVN</sequence>
<gene>
    <name evidence="2" type="ORF">ROG8370_01731</name>
</gene>
<evidence type="ECO:0000313" key="3">
    <source>
        <dbReference type="Proteomes" id="UP000194012"/>
    </source>
</evidence>
<accession>A0A1X6Z5Q2</accession>
<dbReference type="RefSeq" id="WP_085826668.1">
    <property type="nucleotide sequence ID" value="NZ_FWFJ01000013.1"/>
</dbReference>
<dbReference type="EMBL" id="FWFJ01000013">
    <property type="protein sequence ID" value="SLN41332.1"/>
    <property type="molecule type" value="Genomic_DNA"/>
</dbReference>
<evidence type="ECO:0000313" key="2">
    <source>
        <dbReference type="EMBL" id="SLN41332.1"/>
    </source>
</evidence>
<evidence type="ECO:0000256" key="1">
    <source>
        <dbReference type="SAM" id="SignalP"/>
    </source>
</evidence>
<protein>
    <submittedName>
        <fullName evidence="2">Uncharacterized protein</fullName>
    </submittedName>
</protein>
<name>A0A1X6Z5Q2_9RHOB</name>
<proteinExistence type="predicted"/>
<dbReference type="OrthoDB" id="7745740at2"/>
<dbReference type="Proteomes" id="UP000194012">
    <property type="component" value="Unassembled WGS sequence"/>
</dbReference>
<feature type="chain" id="PRO_5012530226" evidence="1">
    <location>
        <begin position="21"/>
        <end position="95"/>
    </location>
</feature>
<reference evidence="3" key="1">
    <citation type="submission" date="2017-03" db="EMBL/GenBank/DDBJ databases">
        <authorList>
            <person name="Rodrigo-Torres L."/>
            <person name="Arahal R.D."/>
            <person name="Lucena T."/>
        </authorList>
    </citation>
    <scope>NUCLEOTIDE SEQUENCE [LARGE SCALE GENOMIC DNA]</scope>
    <source>
        <strain evidence="3">CECT 8370</strain>
    </source>
</reference>
<dbReference type="PROSITE" id="PS51257">
    <property type="entry name" value="PROKAR_LIPOPROTEIN"/>
    <property type="match status" value="1"/>
</dbReference>
<feature type="signal peptide" evidence="1">
    <location>
        <begin position="1"/>
        <end position="20"/>
    </location>
</feature>
<keyword evidence="1" id="KW-0732">Signal</keyword>
<organism evidence="2 3">
    <name type="scientific">Roseovarius gaetbuli</name>
    <dbReference type="NCBI Taxonomy" id="1356575"/>
    <lineage>
        <taxon>Bacteria</taxon>
        <taxon>Pseudomonadati</taxon>
        <taxon>Pseudomonadota</taxon>
        <taxon>Alphaproteobacteria</taxon>
        <taxon>Rhodobacterales</taxon>
        <taxon>Roseobacteraceae</taxon>
        <taxon>Roseovarius</taxon>
    </lineage>
</organism>
<dbReference type="AlphaFoldDB" id="A0A1X6Z5Q2"/>